<dbReference type="Pfam" id="PF00295">
    <property type="entry name" value="Glyco_hydro_28"/>
    <property type="match status" value="1"/>
</dbReference>
<dbReference type="InterPro" id="IPR000743">
    <property type="entry name" value="Glyco_hydro_28"/>
</dbReference>
<comment type="similarity">
    <text evidence="2 9">Belongs to the glycosyl hydrolase 28 family.</text>
</comment>
<organism evidence="10 11">
    <name type="scientific">Liquidambar formosana</name>
    <name type="common">Formosan gum</name>
    <dbReference type="NCBI Taxonomy" id="63359"/>
    <lineage>
        <taxon>Eukaryota</taxon>
        <taxon>Viridiplantae</taxon>
        <taxon>Streptophyta</taxon>
        <taxon>Embryophyta</taxon>
        <taxon>Tracheophyta</taxon>
        <taxon>Spermatophyta</taxon>
        <taxon>Magnoliopsida</taxon>
        <taxon>eudicotyledons</taxon>
        <taxon>Gunneridae</taxon>
        <taxon>Pentapetalae</taxon>
        <taxon>Saxifragales</taxon>
        <taxon>Altingiaceae</taxon>
        <taxon>Liquidambar</taxon>
    </lineage>
</organism>
<dbReference type="FunFam" id="2.160.20.10:FF:000004">
    <property type="entry name" value="Pectin lyase-like superfamily protein"/>
    <property type="match status" value="1"/>
</dbReference>
<dbReference type="GO" id="GO:0005975">
    <property type="term" value="P:carbohydrate metabolic process"/>
    <property type="evidence" value="ECO:0007669"/>
    <property type="project" value="InterPro"/>
</dbReference>
<name>A0AAP0WZF5_LIQFO</name>
<dbReference type="Gene3D" id="2.160.20.10">
    <property type="entry name" value="Single-stranded right-handed beta-helix, Pectin lyase-like"/>
    <property type="match status" value="1"/>
</dbReference>
<evidence type="ECO:0000256" key="7">
    <source>
        <dbReference type="ARBA" id="ARBA00023316"/>
    </source>
</evidence>
<keyword evidence="7" id="KW-0961">Cell wall biogenesis/degradation</keyword>
<accession>A0AAP0WZF5</accession>
<dbReference type="InterPro" id="IPR012334">
    <property type="entry name" value="Pectin_lyas_fold"/>
</dbReference>
<dbReference type="AlphaFoldDB" id="A0AAP0WZF5"/>
<dbReference type="GO" id="GO:0071555">
    <property type="term" value="P:cell wall organization"/>
    <property type="evidence" value="ECO:0007669"/>
    <property type="project" value="UniProtKB-KW"/>
</dbReference>
<dbReference type="InterPro" id="IPR011050">
    <property type="entry name" value="Pectin_lyase_fold/virulence"/>
</dbReference>
<dbReference type="PANTHER" id="PTHR31375">
    <property type="match status" value="1"/>
</dbReference>
<proteinExistence type="inferred from homology"/>
<keyword evidence="3" id="KW-0134">Cell wall</keyword>
<evidence type="ECO:0000256" key="8">
    <source>
        <dbReference type="PROSITE-ProRule" id="PRU10052"/>
    </source>
</evidence>
<feature type="active site" evidence="8">
    <location>
        <position position="253"/>
    </location>
</feature>
<evidence type="ECO:0000313" key="11">
    <source>
        <dbReference type="Proteomes" id="UP001415857"/>
    </source>
</evidence>
<evidence type="ECO:0000256" key="1">
    <source>
        <dbReference type="ARBA" id="ARBA00004191"/>
    </source>
</evidence>
<comment type="caution">
    <text evidence="10">The sequence shown here is derived from an EMBL/GenBank/DDBJ whole genome shotgun (WGS) entry which is preliminary data.</text>
</comment>
<keyword evidence="6 9" id="KW-0326">Glycosidase</keyword>
<evidence type="ECO:0000256" key="4">
    <source>
        <dbReference type="ARBA" id="ARBA00022525"/>
    </source>
</evidence>
<sequence length="407" mass="43758">METKPIPFFRIWKIKKEEKKRKAVGCSFIFWLTVVDRAVSTTGVVGRQLKAVKAFTAAWKEACGSTGAVNLLIPEGTYVIGPIKFAGPCKNVSSLTVQMKASLKSSAYLSKYGFNAGWVEFGWVEGLTLTGGGTFDGQGVKAWPYNKCPVNSNCELLPTNVKFVAMNKTIVRGITSLNSKFFHVALVECKNFKGSEIKISAPAYSPNTDGIHIERSSGVYISQSLIGTGDDCISIGQGNSQVTITSISCGPGHGISVGSLGRYLNEGDVSGLVVRDCTMTGTTNGIRIKTWANSPGSSAAMNMTFENIVMNNVTNPIIIDQTYCPFASCASKAPSRVKLRDVYFKNIRGTSSSPVAVALECSKGFPCQNIYLQDVHLDLSSGEKHATSLCKHVQVKYSGTQIPPPCP</sequence>
<keyword evidence="5 9" id="KW-0378">Hydrolase</keyword>
<dbReference type="EMBL" id="JBBPBK010000004">
    <property type="protein sequence ID" value="KAK9286629.1"/>
    <property type="molecule type" value="Genomic_DNA"/>
</dbReference>
<dbReference type="Proteomes" id="UP001415857">
    <property type="component" value="Unassembled WGS sequence"/>
</dbReference>
<evidence type="ECO:0000256" key="6">
    <source>
        <dbReference type="ARBA" id="ARBA00023295"/>
    </source>
</evidence>
<protein>
    <recommendedName>
        <fullName evidence="12">Exopolygalacturonase</fullName>
    </recommendedName>
</protein>
<dbReference type="PROSITE" id="PS00502">
    <property type="entry name" value="POLYGALACTURONASE"/>
    <property type="match status" value="1"/>
</dbReference>
<comment type="subcellular location">
    <subcellularLocation>
        <location evidence="1">Secreted</location>
        <location evidence="1">Cell wall</location>
    </subcellularLocation>
</comment>
<reference evidence="10 11" key="1">
    <citation type="journal article" date="2024" name="Plant J.">
        <title>Genome sequences and population genomics reveal climatic adaptation and genomic divergence between two closely related sweetgum species.</title>
        <authorList>
            <person name="Xu W.Q."/>
            <person name="Ren C.Q."/>
            <person name="Zhang X.Y."/>
            <person name="Comes H.P."/>
            <person name="Liu X.H."/>
            <person name="Li Y.G."/>
            <person name="Kettle C.J."/>
            <person name="Jalonen R."/>
            <person name="Gaisberger H."/>
            <person name="Ma Y.Z."/>
            <person name="Qiu Y.X."/>
        </authorList>
    </citation>
    <scope>NUCLEOTIDE SEQUENCE [LARGE SCALE GENOMIC DNA]</scope>
    <source>
        <strain evidence="10">Hangzhou</strain>
    </source>
</reference>
<evidence type="ECO:0000313" key="10">
    <source>
        <dbReference type="EMBL" id="KAK9286629.1"/>
    </source>
</evidence>
<evidence type="ECO:0000256" key="5">
    <source>
        <dbReference type="ARBA" id="ARBA00022801"/>
    </source>
</evidence>
<evidence type="ECO:0000256" key="3">
    <source>
        <dbReference type="ARBA" id="ARBA00022512"/>
    </source>
</evidence>
<dbReference type="SUPFAM" id="SSF51126">
    <property type="entry name" value="Pectin lyase-like"/>
    <property type="match status" value="1"/>
</dbReference>
<dbReference type="SMART" id="SM00710">
    <property type="entry name" value="PbH1"/>
    <property type="match status" value="4"/>
</dbReference>
<keyword evidence="11" id="KW-1185">Reference proteome</keyword>
<evidence type="ECO:0008006" key="12">
    <source>
        <dbReference type="Google" id="ProtNLM"/>
    </source>
</evidence>
<dbReference type="InterPro" id="IPR006626">
    <property type="entry name" value="PbH1"/>
</dbReference>
<evidence type="ECO:0000256" key="9">
    <source>
        <dbReference type="RuleBase" id="RU361169"/>
    </source>
</evidence>
<dbReference type="GO" id="GO:0004650">
    <property type="term" value="F:polygalacturonase activity"/>
    <property type="evidence" value="ECO:0007669"/>
    <property type="project" value="InterPro"/>
</dbReference>
<evidence type="ECO:0000256" key="2">
    <source>
        <dbReference type="ARBA" id="ARBA00008834"/>
    </source>
</evidence>
<gene>
    <name evidence="10" type="ORF">L1049_015029</name>
</gene>
<keyword evidence="4" id="KW-0964">Secreted</keyword>